<keyword evidence="2" id="KW-0449">Lipoprotein</keyword>
<proteinExistence type="predicted"/>
<reference evidence="3" key="1">
    <citation type="journal article" date="2019" name="Int. J. Syst. Evol. Microbiol.">
        <title>The Global Catalogue of Microorganisms (GCM) 10K type strain sequencing project: providing services to taxonomists for standard genome sequencing and annotation.</title>
        <authorList>
            <consortium name="The Broad Institute Genomics Platform"/>
            <consortium name="The Broad Institute Genome Sequencing Center for Infectious Disease"/>
            <person name="Wu L."/>
            <person name="Ma J."/>
        </authorList>
    </citation>
    <scope>NUCLEOTIDE SEQUENCE [LARGE SCALE GENOMIC DNA]</scope>
    <source>
        <strain evidence="3">CGMCC 1.15795</strain>
    </source>
</reference>
<keyword evidence="1" id="KW-0732">Signal</keyword>
<feature type="chain" id="PRO_5046204576" evidence="1">
    <location>
        <begin position="20"/>
        <end position="339"/>
    </location>
</feature>
<keyword evidence="3" id="KW-1185">Reference proteome</keyword>
<dbReference type="PROSITE" id="PS51257">
    <property type="entry name" value="PROKAR_LIPOPROTEIN"/>
    <property type="match status" value="1"/>
</dbReference>
<dbReference type="EMBL" id="JBHUFD010000005">
    <property type="protein sequence ID" value="MFD1873219.1"/>
    <property type="molecule type" value="Genomic_DNA"/>
</dbReference>
<evidence type="ECO:0000313" key="3">
    <source>
        <dbReference type="Proteomes" id="UP001597197"/>
    </source>
</evidence>
<evidence type="ECO:0000256" key="1">
    <source>
        <dbReference type="SAM" id="SignalP"/>
    </source>
</evidence>
<sequence length="339" mass="37196">MKISLYPKALLLAGGALLAGCQQSEEAGCRPDPAATAPAAVLPLKHLEHAFFQIKNPAQGLQFLQANPAFARYYLQVGQAPSASELAGNLAQLATNPDLEKLARETATAFPDSAGLQRDLGTLFGKVKYYFPTFKTPPVAATYVSGLLGKDIFVNDSLLVLSLDWYIGPKASYRPDLPGYMLRRYRPANLLPTLATAVAGKYVPRKLTAPSVLDEMIGQGKRLYFAGQVLPCAPDTLLMGYTQKELTGLKFNESKVWGHFLENNILYATTPFLIQKYVAERPNVPEIDATCPGRVGQWLGLQIIRKYMAEHPGVTLAQLMAQTDAQRILNESHYRPKKS</sequence>
<evidence type="ECO:0000313" key="2">
    <source>
        <dbReference type="EMBL" id="MFD1873219.1"/>
    </source>
</evidence>
<organism evidence="2 3">
    <name type="scientific">Hymenobacter bucti</name>
    <dbReference type="NCBI Taxonomy" id="1844114"/>
    <lineage>
        <taxon>Bacteria</taxon>
        <taxon>Pseudomonadati</taxon>
        <taxon>Bacteroidota</taxon>
        <taxon>Cytophagia</taxon>
        <taxon>Cytophagales</taxon>
        <taxon>Hymenobacteraceae</taxon>
        <taxon>Hymenobacter</taxon>
    </lineage>
</organism>
<gene>
    <name evidence="2" type="ORF">ACFSDX_12320</name>
</gene>
<dbReference type="Pfam" id="PF25594">
    <property type="entry name" value="GldB_lipo"/>
    <property type="match status" value="1"/>
</dbReference>
<dbReference type="Proteomes" id="UP001597197">
    <property type="component" value="Unassembled WGS sequence"/>
</dbReference>
<feature type="signal peptide" evidence="1">
    <location>
        <begin position="1"/>
        <end position="19"/>
    </location>
</feature>
<comment type="caution">
    <text evidence="2">The sequence shown here is derived from an EMBL/GenBank/DDBJ whole genome shotgun (WGS) entry which is preliminary data.</text>
</comment>
<name>A0ABW4QV09_9BACT</name>
<dbReference type="InterPro" id="IPR019853">
    <property type="entry name" value="GldB-like"/>
</dbReference>
<dbReference type="RefSeq" id="WP_382313837.1">
    <property type="nucleotide sequence ID" value="NZ_JBHUFD010000005.1"/>
</dbReference>
<accession>A0ABW4QV09</accession>
<protein>
    <submittedName>
        <fullName evidence="2">Gliding motility lipoprotein GldB</fullName>
    </submittedName>
</protein>